<evidence type="ECO:0000256" key="10">
    <source>
        <dbReference type="HAMAP-Rule" id="MF_00033"/>
    </source>
</evidence>
<keyword evidence="7 10" id="KW-0472">Membrane</keyword>
<sequence>MWLKKENELKGFSMKFALTGGGTGGHLSIAKALAIELEKQGIEAIYLGSTYGQDREWFENSPLFSERYFFNTQGVVNKSFFKKIGSLFLQAKAAFKAKEILKKHQITHTISVGGFSAGPASFASLLNHIPLYIHEQNAIKGSLNRYLSPKAKAVFSSYAFKDKGNHVLTSYPVQNVFFDFARTRTEIKHILFLGGSQGAKAINEFALLNAPKLTKQGIKITHICGSDAHERMRFFYQELGLLDKIELFAFHTNIIEVMRQADLCVSRAGASSVWELCANGLPTIFIPYPFASNNHQYYNVLEFEKENLCYVAPQNELLPKKLFEVIRKLNQKDDQGNKNLTTISAKLQQKIAKDGAKTIIETILNA</sequence>
<dbReference type="Gene3D" id="3.40.50.2000">
    <property type="entry name" value="Glycogen Phosphorylase B"/>
    <property type="match status" value="2"/>
</dbReference>
<keyword evidence="2 10" id="KW-0132">Cell division</keyword>
<keyword evidence="4 10" id="KW-0808">Transferase</keyword>
<keyword evidence="8 10" id="KW-0131">Cell cycle</keyword>
<evidence type="ECO:0000256" key="3">
    <source>
        <dbReference type="ARBA" id="ARBA00022676"/>
    </source>
</evidence>
<keyword evidence="9 10" id="KW-0961">Cell wall biogenesis/degradation</keyword>
<evidence type="ECO:0000256" key="4">
    <source>
        <dbReference type="ARBA" id="ARBA00022679"/>
    </source>
</evidence>
<protein>
    <recommendedName>
        <fullName evidence="10">UDP-N-acetylglucosamine--N-acetylmuramyl-(pentapeptide) pyrophosphoryl-undecaprenol N-acetylglucosamine transferase</fullName>
        <ecNumber evidence="10">2.4.1.227</ecNumber>
    </recommendedName>
    <alternativeName>
        <fullName evidence="10">Undecaprenyl-PP-MurNAc-pentapeptide-UDPGlcNAc GlcNAc transferase</fullName>
    </alternativeName>
</protein>
<evidence type="ECO:0000313" key="13">
    <source>
        <dbReference type="EMBL" id="EMG97245.1"/>
    </source>
</evidence>
<feature type="binding site" evidence="10">
    <location>
        <position position="137"/>
    </location>
    <ligand>
        <name>UDP-N-acetyl-alpha-D-glucosamine</name>
        <dbReference type="ChEBI" id="CHEBI:57705"/>
    </ligand>
</feature>
<dbReference type="CDD" id="cd03785">
    <property type="entry name" value="GT28_MurG"/>
    <property type="match status" value="1"/>
</dbReference>
<evidence type="ECO:0000259" key="11">
    <source>
        <dbReference type="Pfam" id="PF03033"/>
    </source>
</evidence>
<feature type="binding site" evidence="10">
    <location>
        <position position="196"/>
    </location>
    <ligand>
        <name>UDP-N-acetyl-alpha-D-glucosamine</name>
        <dbReference type="ChEBI" id="CHEBI:57705"/>
    </ligand>
</feature>
<dbReference type="GO" id="GO:0050511">
    <property type="term" value="F:undecaprenyldiphospho-muramoylpentapeptide beta-N-acetylglucosaminyltransferase activity"/>
    <property type="evidence" value="ECO:0007669"/>
    <property type="project" value="UniProtKB-UniRule"/>
</dbReference>
<dbReference type="GO" id="GO:0005975">
    <property type="term" value="P:carbohydrate metabolic process"/>
    <property type="evidence" value="ECO:0007669"/>
    <property type="project" value="InterPro"/>
</dbReference>
<evidence type="ECO:0000259" key="12">
    <source>
        <dbReference type="Pfam" id="PF04101"/>
    </source>
</evidence>
<feature type="domain" description="Glycosyltransferase family 28 N-terminal" evidence="11">
    <location>
        <begin position="16"/>
        <end position="155"/>
    </location>
</feature>
<organism evidence="13 14">
    <name type="scientific">Helicobacter pylori GAM120Ai</name>
    <dbReference type="NCBI Taxonomy" id="1159029"/>
    <lineage>
        <taxon>Bacteria</taxon>
        <taxon>Pseudomonadati</taxon>
        <taxon>Campylobacterota</taxon>
        <taxon>Epsilonproteobacteria</taxon>
        <taxon>Campylobacterales</taxon>
        <taxon>Helicobacteraceae</taxon>
        <taxon>Helicobacter</taxon>
    </lineage>
</organism>
<evidence type="ECO:0000256" key="6">
    <source>
        <dbReference type="ARBA" id="ARBA00022984"/>
    </source>
</evidence>
<comment type="catalytic activity">
    <reaction evidence="10">
        <text>di-trans,octa-cis-undecaprenyl diphospho-N-acetyl-alpha-D-muramoyl-L-alanyl-D-glutamyl-meso-2,6-diaminopimeloyl-D-alanyl-D-alanine + UDP-N-acetyl-alpha-D-glucosamine = di-trans,octa-cis-undecaprenyl diphospho-[N-acetyl-alpha-D-glucosaminyl-(1-&gt;4)]-N-acetyl-alpha-D-muramoyl-L-alanyl-D-glutamyl-meso-2,6-diaminopimeloyl-D-alanyl-D-alanine + UDP + H(+)</text>
        <dbReference type="Rhea" id="RHEA:31227"/>
        <dbReference type="ChEBI" id="CHEBI:15378"/>
        <dbReference type="ChEBI" id="CHEBI:57705"/>
        <dbReference type="ChEBI" id="CHEBI:58223"/>
        <dbReference type="ChEBI" id="CHEBI:61387"/>
        <dbReference type="ChEBI" id="CHEBI:61388"/>
        <dbReference type="EC" id="2.4.1.227"/>
    </reaction>
</comment>
<dbReference type="InterPro" id="IPR004276">
    <property type="entry name" value="GlycoTrans_28_N"/>
</dbReference>
<dbReference type="GO" id="GO:0005886">
    <property type="term" value="C:plasma membrane"/>
    <property type="evidence" value="ECO:0007669"/>
    <property type="project" value="UniProtKB-SubCell"/>
</dbReference>
<dbReference type="InterPro" id="IPR007235">
    <property type="entry name" value="Glyco_trans_28_C"/>
</dbReference>
<comment type="similarity">
    <text evidence="10">Belongs to the glycosyltransferase 28 family. MurG subfamily.</text>
</comment>
<dbReference type="GO" id="GO:0009252">
    <property type="term" value="P:peptidoglycan biosynthetic process"/>
    <property type="evidence" value="ECO:0007669"/>
    <property type="project" value="UniProtKB-UniRule"/>
</dbReference>
<dbReference type="NCBIfam" id="TIGR01133">
    <property type="entry name" value="murG"/>
    <property type="match status" value="1"/>
</dbReference>
<keyword evidence="1 10" id="KW-1003">Cell membrane</keyword>
<keyword evidence="6 10" id="KW-0573">Peptidoglycan synthesis</keyword>
<evidence type="ECO:0000256" key="1">
    <source>
        <dbReference type="ARBA" id="ARBA00022475"/>
    </source>
</evidence>
<name>A0AAV3IGW9_HELPX</name>
<comment type="pathway">
    <text evidence="10">Cell wall biogenesis; peptidoglycan biosynthesis.</text>
</comment>
<comment type="caution">
    <text evidence="10">Lacks conserved residue(s) required for the propagation of feature annotation.</text>
</comment>
<feature type="binding site" evidence="10">
    <location>
        <position position="296"/>
    </location>
    <ligand>
        <name>UDP-N-acetyl-alpha-D-glucosamine</name>
        <dbReference type="ChEBI" id="CHEBI:57705"/>
    </ligand>
</feature>
<dbReference type="InterPro" id="IPR006009">
    <property type="entry name" value="GlcNAc_MurG"/>
</dbReference>
<feature type="binding site" evidence="10">
    <location>
        <begin position="23"/>
        <end position="25"/>
    </location>
    <ligand>
        <name>UDP-N-acetyl-alpha-D-glucosamine</name>
        <dbReference type="ChEBI" id="CHEBI:57705"/>
    </ligand>
</feature>
<feature type="domain" description="Glycosyl transferase family 28 C-terminal" evidence="12">
    <location>
        <begin position="190"/>
        <end position="358"/>
    </location>
</feature>
<comment type="subcellular location">
    <subcellularLocation>
        <location evidence="10">Cell membrane</location>
        <topology evidence="10">Peripheral membrane protein</topology>
        <orientation evidence="10">Cytoplasmic side</orientation>
    </subcellularLocation>
</comment>
<dbReference type="SUPFAM" id="SSF53756">
    <property type="entry name" value="UDP-Glycosyltransferase/glycogen phosphorylase"/>
    <property type="match status" value="1"/>
</dbReference>
<gene>
    <name evidence="10" type="primary">murG</name>
    <name evidence="13" type="ORF">HMPREF1401_00144</name>
</gene>
<dbReference type="Pfam" id="PF04101">
    <property type="entry name" value="Glyco_tran_28_C"/>
    <property type="match status" value="1"/>
</dbReference>
<dbReference type="GO" id="GO:0008360">
    <property type="term" value="P:regulation of cell shape"/>
    <property type="evidence" value="ECO:0007669"/>
    <property type="project" value="UniProtKB-KW"/>
</dbReference>
<dbReference type="GO" id="GO:0071555">
    <property type="term" value="P:cell wall organization"/>
    <property type="evidence" value="ECO:0007669"/>
    <property type="project" value="UniProtKB-KW"/>
</dbReference>
<keyword evidence="3 10" id="KW-0328">Glycosyltransferase</keyword>
<dbReference type="EMBL" id="APDF01000005">
    <property type="protein sequence ID" value="EMG97245.1"/>
    <property type="molecule type" value="Genomic_DNA"/>
</dbReference>
<dbReference type="Proteomes" id="UP000012012">
    <property type="component" value="Unassembled WGS sequence"/>
</dbReference>
<evidence type="ECO:0000256" key="2">
    <source>
        <dbReference type="ARBA" id="ARBA00022618"/>
    </source>
</evidence>
<dbReference type="HAMAP" id="MF_00033">
    <property type="entry name" value="MurG"/>
    <property type="match status" value="1"/>
</dbReference>
<accession>A0AAV3IGW9</accession>
<dbReference type="AlphaFoldDB" id="A0AAV3IGW9"/>
<evidence type="ECO:0000256" key="9">
    <source>
        <dbReference type="ARBA" id="ARBA00023316"/>
    </source>
</evidence>
<dbReference type="Pfam" id="PF03033">
    <property type="entry name" value="Glyco_transf_28"/>
    <property type="match status" value="1"/>
</dbReference>
<dbReference type="GO" id="GO:0051301">
    <property type="term" value="P:cell division"/>
    <property type="evidence" value="ECO:0007669"/>
    <property type="project" value="UniProtKB-KW"/>
</dbReference>
<keyword evidence="5 10" id="KW-0133">Cell shape</keyword>
<comment type="caution">
    <text evidence="13">The sequence shown here is derived from an EMBL/GenBank/DDBJ whole genome shotgun (WGS) entry which is preliminary data.</text>
</comment>
<comment type="function">
    <text evidence="10">Cell wall formation. Catalyzes the transfer of a GlcNAc subunit on undecaprenyl-pyrophosphoryl-MurNAc-pentapeptide (lipid intermediate I) to form undecaprenyl-pyrophosphoryl-MurNAc-(pentapeptide)GlcNAc (lipid intermediate II).</text>
</comment>
<dbReference type="EC" id="2.4.1.227" evidence="10"/>
<evidence type="ECO:0000256" key="7">
    <source>
        <dbReference type="ARBA" id="ARBA00023136"/>
    </source>
</evidence>
<evidence type="ECO:0000256" key="8">
    <source>
        <dbReference type="ARBA" id="ARBA00023306"/>
    </source>
</evidence>
<proteinExistence type="inferred from homology"/>
<dbReference type="PANTHER" id="PTHR21015:SF22">
    <property type="entry name" value="GLYCOSYLTRANSFERASE"/>
    <property type="match status" value="1"/>
</dbReference>
<evidence type="ECO:0000256" key="5">
    <source>
        <dbReference type="ARBA" id="ARBA00022960"/>
    </source>
</evidence>
<dbReference type="PANTHER" id="PTHR21015">
    <property type="entry name" value="UDP-N-ACETYLGLUCOSAMINE--N-ACETYLMURAMYL-(PENTAPEPTIDE) PYROPHOSPHORYL-UNDECAPRENOL N-ACETYLGLUCOSAMINE TRANSFERASE 1"/>
    <property type="match status" value="1"/>
</dbReference>
<evidence type="ECO:0000313" key="14">
    <source>
        <dbReference type="Proteomes" id="UP000012012"/>
    </source>
</evidence>
<reference evidence="13 14" key="1">
    <citation type="submission" date="2012-11" db="EMBL/GenBank/DDBJ databases">
        <authorList>
            <person name="Weinstock G."/>
            <person name="Sodergren E."/>
            <person name="Lobos E.A."/>
            <person name="Fulton L."/>
            <person name="Fulton R."/>
            <person name="Courtney L."/>
            <person name="Fronick C."/>
            <person name="O'Laughlin M."/>
            <person name="Godfrey J."/>
            <person name="Wilson R.M."/>
            <person name="Miner T."/>
            <person name="Farmer C."/>
            <person name="Delehaunty K."/>
            <person name="Cordes M."/>
            <person name="Minx P."/>
            <person name="Tomlinson C."/>
            <person name="Chen J."/>
            <person name="Wollam A."/>
            <person name="Pepin K.H."/>
            <person name="Bhonagiri V."/>
            <person name="Zhang X."/>
            <person name="Suruliraj S."/>
            <person name="Antonio M."/>
            <person name="Secka O."/>
            <person name="Thomas J."/>
            <person name="Warren W."/>
            <person name="Mitreva M."/>
            <person name="Mardis E.R."/>
            <person name="Wilson R.K."/>
        </authorList>
    </citation>
    <scope>NUCLEOTIDE SEQUENCE [LARGE SCALE GENOMIC DNA]</scope>
    <source>
        <strain evidence="13 14">GAM120Ai</strain>
    </source>
</reference>